<feature type="compositionally biased region" description="Polar residues" evidence="1">
    <location>
        <begin position="273"/>
        <end position="290"/>
    </location>
</feature>
<sequence>MDRRVLGLGRCLQRPRNRDRLPGHRGFGRTSCFRTGHSHGQEQGRSRRVYIRPIRGGVRSSYLAGATPLNENAEIHGARFPYIDTVAEARPITDQAQPAELIDLAPGSSIARPRGGLPSPRALLRANSPTCRRNPPRAALTGALGRPQLKSLFPRSRLTSSTGDDAIRGPPMQPARSTSSTPRNDGASPRLAAASRPGRTQPEPVSRENAGGSIDEPWTLLPVGPVVEDRILAQQGSELAGAFRVSRRATHRTAISRQVVVPQPHRRPERNVAESSAHSAAQSRTISAVP</sequence>
<geneLocation type="plasmid" evidence="3">
    <name>pMaq22A_2p DNA</name>
</geneLocation>
<feature type="region of interest" description="Disordered" evidence="1">
    <location>
        <begin position="110"/>
        <end position="218"/>
    </location>
</feature>
<protein>
    <submittedName>
        <fullName evidence="2">Uncharacterized protein</fullName>
    </submittedName>
</protein>
<evidence type="ECO:0000256" key="1">
    <source>
        <dbReference type="SAM" id="MobiDB-lite"/>
    </source>
</evidence>
<reference evidence="3" key="2">
    <citation type="submission" date="2015-01" db="EMBL/GenBank/DDBJ databases">
        <title>Complete genome sequence of Methylobacterium aquaticum strain 22A.</title>
        <authorList>
            <person name="Tani A."/>
            <person name="Ogura Y."/>
            <person name="Hayashi T."/>
        </authorList>
    </citation>
    <scope>NUCLEOTIDE SEQUENCE [LARGE SCALE GENOMIC DNA]</scope>
    <source>
        <strain evidence="3">MA-22A</strain>
        <plasmid evidence="3">Plasmid pMaq22A_2p DNA</plasmid>
    </source>
</reference>
<feature type="region of interest" description="Disordered" evidence="1">
    <location>
        <begin position="254"/>
        <end position="290"/>
    </location>
</feature>
<gene>
    <name evidence="2" type="ORF">Maq22A_2p42645</name>
</gene>
<dbReference type="Proteomes" id="UP000061432">
    <property type="component" value="Plasmid pMaq22A_2p"/>
</dbReference>
<name>A0A1Y0Z953_9HYPH</name>
<proteinExistence type="predicted"/>
<evidence type="ECO:0000313" key="3">
    <source>
        <dbReference type="Proteomes" id="UP000061432"/>
    </source>
</evidence>
<accession>A0A1Y0Z953</accession>
<organism evidence="2 3">
    <name type="scientific">Methylobacterium aquaticum</name>
    <dbReference type="NCBI Taxonomy" id="270351"/>
    <lineage>
        <taxon>Bacteria</taxon>
        <taxon>Pseudomonadati</taxon>
        <taxon>Pseudomonadota</taxon>
        <taxon>Alphaproteobacteria</taxon>
        <taxon>Hyphomicrobiales</taxon>
        <taxon>Methylobacteriaceae</taxon>
        <taxon>Methylobacterium</taxon>
    </lineage>
</organism>
<feature type="region of interest" description="Disordered" evidence="1">
    <location>
        <begin position="15"/>
        <end position="45"/>
    </location>
</feature>
<dbReference type="KEGG" id="maqu:Maq22A_2p42645"/>
<keyword evidence="2" id="KW-0614">Plasmid</keyword>
<dbReference type="AlphaFoldDB" id="A0A1Y0Z953"/>
<dbReference type="EMBL" id="AP014706">
    <property type="protein sequence ID" value="BAR47348.1"/>
    <property type="molecule type" value="Genomic_DNA"/>
</dbReference>
<reference evidence="2 3" key="1">
    <citation type="journal article" date="2015" name="Genome Announc.">
        <title>Complete Genome Sequence of Methylobacterium aquaticum Strain 22A, Isolated from Racomitrium japonicum Moss.</title>
        <authorList>
            <person name="Tani A."/>
            <person name="Ogura Y."/>
            <person name="Hayashi T."/>
            <person name="Kimbara K."/>
        </authorList>
    </citation>
    <scope>NUCLEOTIDE SEQUENCE [LARGE SCALE GENOMIC DNA]</scope>
    <source>
        <strain evidence="2 3">MA-22A</strain>
        <plasmid evidence="3">Plasmid pMaq22A_2p DNA</plasmid>
    </source>
</reference>
<evidence type="ECO:0000313" key="2">
    <source>
        <dbReference type="EMBL" id="BAR47348.1"/>
    </source>
</evidence>